<name>A0A0C1Y9Z0_9CYAN</name>
<proteinExistence type="predicted"/>
<dbReference type="InterPro" id="IPR000086">
    <property type="entry name" value="NUDIX_hydrolase_dom"/>
</dbReference>
<dbReference type="Pfam" id="PF00293">
    <property type="entry name" value="NUDIX"/>
    <property type="match status" value="1"/>
</dbReference>
<reference evidence="1" key="1">
    <citation type="submission" date="2014-11" db="EMBL/GenBank/DDBJ databases">
        <authorList>
            <person name="Malar M.C."/>
            <person name="Sen D."/>
            <person name="Tripathy S."/>
        </authorList>
    </citation>
    <scope>NUCLEOTIDE SEQUENCE</scope>
    <source>
        <strain evidence="1">BDU141951</strain>
    </source>
</reference>
<reference evidence="1" key="2">
    <citation type="journal article" date="2015" name="Genome Announc.">
        <title>Draft Genome Sequence of Filamentous Marine Cyanobacterium Lyngbya confervoides Strain BDU141951.</title>
        <authorList>
            <person name="Chandrababunaidu M.M."/>
            <person name="Sen D."/>
            <person name="Tripathy S."/>
        </authorList>
    </citation>
    <scope>NUCLEOTIDE SEQUENCE</scope>
    <source>
        <strain evidence="1">BDU141951</strain>
    </source>
</reference>
<dbReference type="Gene3D" id="3.90.79.10">
    <property type="entry name" value="Nucleoside Triphosphate Pyrophosphohydrolase"/>
    <property type="match status" value="1"/>
</dbReference>
<comment type="caution">
    <text evidence="1">The sequence shown here is derived from an EMBL/GenBank/DDBJ whole genome shotgun (WGS) entry which is preliminary data.</text>
</comment>
<sequence>MATDKTEVAIALLIREGQFLLQLRDNIPTIVYPGHWAFFGGHIEPGETPEAGVWREIKEEIDYVPPYLNRFTRWEHQNIVRHVFYGPLVVPPEQLQLNEGWDLGLWTEADIQRGKKFSLVANQVRPLGQPHRMLLLRFLATHPQALRGE</sequence>
<dbReference type="SUPFAM" id="SSF55811">
    <property type="entry name" value="Nudix"/>
    <property type="match status" value="1"/>
</dbReference>
<gene>
    <name evidence="1" type="ORF">QQ91_020475</name>
</gene>
<dbReference type="EMBL" id="JTHE02000003">
    <property type="protein sequence ID" value="NEV69476.1"/>
    <property type="molecule type" value="Genomic_DNA"/>
</dbReference>
<reference evidence="1" key="3">
    <citation type="submission" date="2020-02" db="EMBL/GenBank/DDBJ databases">
        <authorList>
            <person name="Sarangi A.N."/>
            <person name="Ghosh S."/>
            <person name="Mukherjee M."/>
            <person name="Tripathy S."/>
        </authorList>
    </citation>
    <scope>NUCLEOTIDE SEQUENCE</scope>
    <source>
        <strain evidence="1">BDU141951</strain>
    </source>
</reference>
<dbReference type="InterPro" id="IPR015797">
    <property type="entry name" value="NUDIX_hydrolase-like_dom_sf"/>
</dbReference>
<organism evidence="1">
    <name type="scientific">Lyngbya confervoides BDU141951</name>
    <dbReference type="NCBI Taxonomy" id="1574623"/>
    <lineage>
        <taxon>Bacteria</taxon>
        <taxon>Bacillati</taxon>
        <taxon>Cyanobacteriota</taxon>
        <taxon>Cyanophyceae</taxon>
        <taxon>Oscillatoriophycideae</taxon>
        <taxon>Oscillatoriales</taxon>
        <taxon>Microcoleaceae</taxon>
        <taxon>Lyngbya</taxon>
    </lineage>
</organism>
<accession>A0A0C1Y9Z0</accession>
<dbReference type="PROSITE" id="PS51462">
    <property type="entry name" value="NUDIX"/>
    <property type="match status" value="1"/>
</dbReference>
<evidence type="ECO:0000313" key="1">
    <source>
        <dbReference type="EMBL" id="NEV69476.1"/>
    </source>
</evidence>
<dbReference type="AlphaFoldDB" id="A0A0C1Y9Z0"/>
<protein>
    <submittedName>
        <fullName evidence="1">NUDIX domain-containing protein</fullName>
    </submittedName>
</protein>
<dbReference type="CDD" id="cd18882">
    <property type="entry name" value="NUDIX_Hydrolase"/>
    <property type="match status" value="1"/>
</dbReference>